<protein>
    <recommendedName>
        <fullName evidence="4">SET domain-containing protein</fullName>
    </recommendedName>
</protein>
<dbReference type="Gene3D" id="3.90.1410.10">
    <property type="entry name" value="set domain protein methyltransferase, domain 1"/>
    <property type="match status" value="1"/>
</dbReference>
<keyword evidence="3" id="KW-0949">S-adenosyl-L-methionine</keyword>
<dbReference type="OrthoDB" id="341421at2759"/>
<dbReference type="Proteomes" id="UP000604825">
    <property type="component" value="Unassembled WGS sequence"/>
</dbReference>
<dbReference type="SMART" id="SM00317">
    <property type="entry name" value="SET"/>
    <property type="match status" value="1"/>
</dbReference>
<dbReference type="Gene3D" id="3.90.1420.10">
    <property type="entry name" value="Rubisco LSMT, substrate-binding domain"/>
    <property type="match status" value="1"/>
</dbReference>
<name>A0A811PII8_9POAL</name>
<evidence type="ECO:0000256" key="3">
    <source>
        <dbReference type="ARBA" id="ARBA00022691"/>
    </source>
</evidence>
<evidence type="ECO:0000313" key="6">
    <source>
        <dbReference type="Proteomes" id="UP000604825"/>
    </source>
</evidence>
<dbReference type="SUPFAM" id="SSF81822">
    <property type="entry name" value="RuBisCo LSMT C-terminal, substrate-binding domain"/>
    <property type="match status" value="1"/>
</dbReference>
<dbReference type="SUPFAM" id="SSF82199">
    <property type="entry name" value="SET domain"/>
    <property type="match status" value="1"/>
</dbReference>
<dbReference type="InterPro" id="IPR001214">
    <property type="entry name" value="SET_dom"/>
</dbReference>
<evidence type="ECO:0000256" key="2">
    <source>
        <dbReference type="ARBA" id="ARBA00022679"/>
    </source>
</evidence>
<dbReference type="InterPro" id="IPR050600">
    <property type="entry name" value="SETD3_SETD6_MTase"/>
</dbReference>
<proteinExistence type="predicted"/>
<dbReference type="GO" id="GO:0032259">
    <property type="term" value="P:methylation"/>
    <property type="evidence" value="ECO:0007669"/>
    <property type="project" value="UniProtKB-KW"/>
</dbReference>
<dbReference type="InterPro" id="IPR015353">
    <property type="entry name" value="Rubisco_LSMT_subst-bd"/>
</dbReference>
<reference evidence="5" key="1">
    <citation type="submission" date="2020-10" db="EMBL/GenBank/DDBJ databases">
        <authorList>
            <person name="Han B."/>
            <person name="Lu T."/>
            <person name="Zhao Q."/>
            <person name="Huang X."/>
            <person name="Zhao Y."/>
        </authorList>
    </citation>
    <scope>NUCLEOTIDE SEQUENCE</scope>
</reference>
<keyword evidence="6" id="KW-1185">Reference proteome</keyword>
<dbReference type="PANTHER" id="PTHR13271:SF116">
    <property type="entry name" value="F21J9.27"/>
    <property type="match status" value="1"/>
</dbReference>
<dbReference type="EMBL" id="CAJGYO010000007">
    <property type="protein sequence ID" value="CAD6242499.1"/>
    <property type="molecule type" value="Genomic_DNA"/>
</dbReference>
<keyword evidence="1" id="KW-0489">Methyltransferase</keyword>
<dbReference type="InterPro" id="IPR036464">
    <property type="entry name" value="Rubisco_LSMT_subst-bd_sf"/>
</dbReference>
<gene>
    <name evidence="5" type="ORF">NCGR_LOCUS27966</name>
</gene>
<dbReference type="Pfam" id="PF09273">
    <property type="entry name" value="Rubis-subs-bind"/>
    <property type="match status" value="1"/>
</dbReference>
<organism evidence="5 6">
    <name type="scientific">Miscanthus lutarioriparius</name>
    <dbReference type="NCBI Taxonomy" id="422564"/>
    <lineage>
        <taxon>Eukaryota</taxon>
        <taxon>Viridiplantae</taxon>
        <taxon>Streptophyta</taxon>
        <taxon>Embryophyta</taxon>
        <taxon>Tracheophyta</taxon>
        <taxon>Spermatophyta</taxon>
        <taxon>Magnoliopsida</taxon>
        <taxon>Liliopsida</taxon>
        <taxon>Poales</taxon>
        <taxon>Poaceae</taxon>
        <taxon>PACMAD clade</taxon>
        <taxon>Panicoideae</taxon>
        <taxon>Andropogonodae</taxon>
        <taxon>Andropogoneae</taxon>
        <taxon>Saccharinae</taxon>
        <taxon>Miscanthus</taxon>
    </lineage>
</organism>
<dbReference type="Pfam" id="PF00856">
    <property type="entry name" value="SET"/>
    <property type="match status" value="1"/>
</dbReference>
<evidence type="ECO:0000256" key="1">
    <source>
        <dbReference type="ARBA" id="ARBA00022603"/>
    </source>
</evidence>
<dbReference type="InterPro" id="IPR046341">
    <property type="entry name" value="SET_dom_sf"/>
</dbReference>
<dbReference type="AlphaFoldDB" id="A0A811PII8"/>
<evidence type="ECO:0000259" key="4">
    <source>
        <dbReference type="PROSITE" id="PS50280"/>
    </source>
</evidence>
<keyword evidence="2" id="KW-0808">Transferase</keyword>
<feature type="domain" description="SET" evidence="4">
    <location>
        <begin position="72"/>
        <end position="256"/>
    </location>
</feature>
<comment type="caution">
    <text evidence="5">The sequence shown here is derived from an EMBL/GenBank/DDBJ whole genome shotgun (WGS) entry which is preliminary data.</text>
</comment>
<dbReference type="PANTHER" id="PTHR13271">
    <property type="entry name" value="UNCHARACTERIZED PUTATIVE METHYLTRANSFERASE"/>
    <property type="match status" value="1"/>
</dbReference>
<accession>A0A811PII8</accession>
<dbReference type="PROSITE" id="PS50280">
    <property type="entry name" value="SET"/>
    <property type="match status" value="1"/>
</dbReference>
<dbReference type="GO" id="GO:0016279">
    <property type="term" value="F:protein-lysine N-methyltransferase activity"/>
    <property type="evidence" value="ECO:0007669"/>
    <property type="project" value="TreeGrafter"/>
</dbReference>
<dbReference type="CDD" id="cd10527">
    <property type="entry name" value="SET_LSMT"/>
    <property type="match status" value="1"/>
</dbReference>
<sequence length="448" mass="47768">MGAAAAGATPATARKALFTTTVTLLSSSLTRGSSSRSRSLSCSAASAAAQRLAPQPPDLVRWVQREGGFVHPALRVANHPEHGLGVSAAAADGDIPPGEVLIALPGRLPLRLRRPTGAADDVLVQLAQQVPGNVLSDSVACAATYVAVNKRCRFLLEFEKEVQQKLGTVPLEDHPFYGQDVNSSSLGWAMSAASSRAFRLHGEIPMLLPLIDMCNHSFNPNARIVQEGSVNSLDMSVKVVAEKKIEQNAAITLNYGCHPNDFFLLDYGFVITSNPYDQVELSYDGTLLDAASMAAGVSSPNFSAPAKWQQDILSQLNLHGEGAILKVSLGGADIVDGRLLAALRVLLADDPEAVHKHDLKTLMSLDVQVPLGPAVEASALRTVLALCAIALQHFHTKIMDDEAILRGGPPLTTGLAVQFRLQKKFMIVDVMQNISKRIKMLSPQKSAA</sequence>
<evidence type="ECO:0000313" key="5">
    <source>
        <dbReference type="EMBL" id="CAD6242499.1"/>
    </source>
</evidence>
<dbReference type="FunFam" id="3.90.1420.10:FF:000007">
    <property type="entry name" value="SET domain containing protein"/>
    <property type="match status" value="1"/>
</dbReference>